<feature type="compositionally biased region" description="Low complexity" evidence="1">
    <location>
        <begin position="10"/>
        <end position="29"/>
    </location>
</feature>
<gene>
    <name evidence="2" type="ORF">M9Y10_044459</name>
</gene>
<proteinExistence type="predicted"/>
<sequence>MNNGSLNAINQPANSWNNSANNGSRNADNQPANSLNNSAKNKITTSNSFQLIDISTQTTLDFDEESTKDQLSLARESLRLKRQKRKESFEVQSKNLPSNSLQCIRYQIADLKSYINN</sequence>
<evidence type="ECO:0000313" key="2">
    <source>
        <dbReference type="EMBL" id="KAK8881823.1"/>
    </source>
</evidence>
<feature type="region of interest" description="Disordered" evidence="1">
    <location>
        <begin position="1"/>
        <end position="41"/>
    </location>
</feature>
<evidence type="ECO:0000313" key="3">
    <source>
        <dbReference type="Proteomes" id="UP001470230"/>
    </source>
</evidence>
<feature type="compositionally biased region" description="Polar residues" evidence="1">
    <location>
        <begin position="30"/>
        <end position="41"/>
    </location>
</feature>
<name>A0ABR2JTN7_9EUKA</name>
<keyword evidence="3" id="KW-1185">Reference proteome</keyword>
<dbReference type="Proteomes" id="UP001470230">
    <property type="component" value="Unassembled WGS sequence"/>
</dbReference>
<reference evidence="2 3" key="1">
    <citation type="submission" date="2024-04" db="EMBL/GenBank/DDBJ databases">
        <title>Tritrichomonas musculus Genome.</title>
        <authorList>
            <person name="Alves-Ferreira E."/>
            <person name="Grigg M."/>
            <person name="Lorenzi H."/>
            <person name="Galac M."/>
        </authorList>
    </citation>
    <scope>NUCLEOTIDE SEQUENCE [LARGE SCALE GENOMIC DNA]</scope>
    <source>
        <strain evidence="2 3">EAF2021</strain>
    </source>
</reference>
<organism evidence="2 3">
    <name type="scientific">Tritrichomonas musculus</name>
    <dbReference type="NCBI Taxonomy" id="1915356"/>
    <lineage>
        <taxon>Eukaryota</taxon>
        <taxon>Metamonada</taxon>
        <taxon>Parabasalia</taxon>
        <taxon>Tritrichomonadida</taxon>
        <taxon>Tritrichomonadidae</taxon>
        <taxon>Tritrichomonas</taxon>
    </lineage>
</organism>
<dbReference type="EMBL" id="JAPFFF010000009">
    <property type="protein sequence ID" value="KAK8881823.1"/>
    <property type="molecule type" value="Genomic_DNA"/>
</dbReference>
<accession>A0ABR2JTN7</accession>
<protein>
    <submittedName>
        <fullName evidence="2">Uncharacterized protein</fullName>
    </submittedName>
</protein>
<evidence type="ECO:0000256" key="1">
    <source>
        <dbReference type="SAM" id="MobiDB-lite"/>
    </source>
</evidence>
<comment type="caution">
    <text evidence="2">The sequence shown here is derived from an EMBL/GenBank/DDBJ whole genome shotgun (WGS) entry which is preliminary data.</text>
</comment>